<dbReference type="Proteomes" id="UP000549250">
    <property type="component" value="Unassembled WGS sequence"/>
</dbReference>
<accession>A0A839T0A5</accession>
<evidence type="ECO:0000313" key="1">
    <source>
        <dbReference type="EMBL" id="MBB3102568.1"/>
    </source>
</evidence>
<gene>
    <name evidence="1" type="ORF">FHR87_000951</name>
</gene>
<evidence type="ECO:0000313" key="2">
    <source>
        <dbReference type="Proteomes" id="UP000549250"/>
    </source>
</evidence>
<dbReference type="InterPro" id="IPR018841">
    <property type="entry name" value="DUF2442"/>
</dbReference>
<reference evidence="1 2" key="1">
    <citation type="submission" date="2020-08" db="EMBL/GenBank/DDBJ databases">
        <title>Genomic Encyclopedia of Type Strains, Phase III (KMG-III): the genomes of soil and plant-associated and newly described type strains.</title>
        <authorList>
            <person name="Whitman W."/>
        </authorList>
    </citation>
    <scope>NUCLEOTIDE SEQUENCE [LARGE SCALE GENOMIC DNA]</scope>
    <source>
        <strain evidence="1 2">CECT 4462</strain>
    </source>
</reference>
<keyword evidence="2" id="KW-1185">Reference proteome</keyword>
<sequence length="91" mass="10128">MAFSVPDTDTRVMNVTLDENLLTVELMDGRLISTPLAWYPRLLNATPAQRSNWEVCGAGQGIHWPDLDEDLSTEGMLRGLRSKASAQDLRV</sequence>
<organism evidence="1 2">
    <name type="scientific">Azomonas macrocytogenes</name>
    <name type="common">Azotobacter macrocytogenes</name>
    <dbReference type="NCBI Taxonomy" id="69962"/>
    <lineage>
        <taxon>Bacteria</taxon>
        <taxon>Pseudomonadati</taxon>
        <taxon>Pseudomonadota</taxon>
        <taxon>Gammaproteobacteria</taxon>
        <taxon>Pseudomonadales</taxon>
        <taxon>Pseudomonadaceae</taxon>
        <taxon>Azomonas</taxon>
    </lineage>
</organism>
<dbReference type="AlphaFoldDB" id="A0A839T0A5"/>
<dbReference type="Pfam" id="PF10387">
    <property type="entry name" value="DUF2442"/>
    <property type="match status" value="1"/>
</dbReference>
<evidence type="ECO:0008006" key="3">
    <source>
        <dbReference type="Google" id="ProtNLM"/>
    </source>
</evidence>
<protein>
    <recommendedName>
        <fullName evidence="3">DUF2442 domain-containing protein</fullName>
    </recommendedName>
</protein>
<dbReference type="Gene3D" id="3.30.2020.40">
    <property type="entry name" value="Uncharacterised protein PF10387, DUF2442"/>
    <property type="match status" value="1"/>
</dbReference>
<dbReference type="EMBL" id="JACHXI010000003">
    <property type="protein sequence ID" value="MBB3102568.1"/>
    <property type="molecule type" value="Genomic_DNA"/>
</dbReference>
<proteinExistence type="predicted"/>
<name>A0A839T0A5_AZOMA</name>
<comment type="caution">
    <text evidence="1">The sequence shown here is derived from an EMBL/GenBank/DDBJ whole genome shotgun (WGS) entry which is preliminary data.</text>
</comment>